<comment type="caution">
    <text evidence="1">The sequence shown here is derived from an EMBL/GenBank/DDBJ whole genome shotgun (WGS) entry which is preliminary data.</text>
</comment>
<dbReference type="PANTHER" id="PTHR47848">
    <property type="entry name" value="ADENINE NUCLEOTIDE ALPHA HYDROLASES-LIKE SUPERFAMILY PROTEIN"/>
    <property type="match status" value="1"/>
</dbReference>
<dbReference type="EMBL" id="PNBA02000003">
    <property type="protein sequence ID" value="KAG6429888.1"/>
    <property type="molecule type" value="Genomic_DNA"/>
</dbReference>
<protein>
    <recommendedName>
        <fullName evidence="3">UspA domain-containing protein</fullName>
    </recommendedName>
</protein>
<dbReference type="PANTHER" id="PTHR47848:SF1">
    <property type="entry name" value="ADENINE NUCLEOTIDE ALPHA HYDROLASES-LIKE SUPERFAMILY PROTEIN"/>
    <property type="match status" value="1"/>
</dbReference>
<accession>A0A8X8YHU5</accession>
<name>A0A8X8YHU5_SALSN</name>
<dbReference type="Proteomes" id="UP000298416">
    <property type="component" value="Unassembled WGS sequence"/>
</dbReference>
<proteinExistence type="predicted"/>
<evidence type="ECO:0008006" key="3">
    <source>
        <dbReference type="Google" id="ProtNLM"/>
    </source>
</evidence>
<evidence type="ECO:0000313" key="2">
    <source>
        <dbReference type="Proteomes" id="UP000298416"/>
    </source>
</evidence>
<reference evidence="1" key="2">
    <citation type="submission" date="2020-08" db="EMBL/GenBank/DDBJ databases">
        <title>Plant Genome Project.</title>
        <authorList>
            <person name="Zhang R.-G."/>
        </authorList>
    </citation>
    <scope>NUCLEOTIDE SEQUENCE</scope>
    <source>
        <strain evidence="1">Huo1</strain>
        <tissue evidence="1">Leaf</tissue>
    </source>
</reference>
<dbReference type="SUPFAM" id="SSF52402">
    <property type="entry name" value="Adenine nucleotide alpha hydrolases-like"/>
    <property type="match status" value="1"/>
</dbReference>
<sequence length="70" mass="7560">MEKIVVVVEEAEAAITALKWALHNILRCGDVVTLLHTKTEIVVTEGDEEGRRVAAVVREIGASTLVVGLH</sequence>
<dbReference type="AlphaFoldDB" id="A0A8X8YHU5"/>
<organism evidence="1">
    <name type="scientific">Salvia splendens</name>
    <name type="common">Scarlet sage</name>
    <dbReference type="NCBI Taxonomy" id="180675"/>
    <lineage>
        <taxon>Eukaryota</taxon>
        <taxon>Viridiplantae</taxon>
        <taxon>Streptophyta</taxon>
        <taxon>Embryophyta</taxon>
        <taxon>Tracheophyta</taxon>
        <taxon>Spermatophyta</taxon>
        <taxon>Magnoliopsida</taxon>
        <taxon>eudicotyledons</taxon>
        <taxon>Gunneridae</taxon>
        <taxon>Pentapetalae</taxon>
        <taxon>asterids</taxon>
        <taxon>lamiids</taxon>
        <taxon>Lamiales</taxon>
        <taxon>Lamiaceae</taxon>
        <taxon>Nepetoideae</taxon>
        <taxon>Mentheae</taxon>
        <taxon>Salviinae</taxon>
        <taxon>Salvia</taxon>
        <taxon>Salvia subgen. Calosphace</taxon>
        <taxon>core Calosphace</taxon>
    </lineage>
</organism>
<evidence type="ECO:0000313" key="1">
    <source>
        <dbReference type="EMBL" id="KAG6429888.1"/>
    </source>
</evidence>
<gene>
    <name evidence="1" type="ORF">SASPL_107943</name>
</gene>
<keyword evidence="2" id="KW-1185">Reference proteome</keyword>
<reference evidence="1" key="1">
    <citation type="submission" date="2018-01" db="EMBL/GenBank/DDBJ databases">
        <authorList>
            <person name="Mao J.F."/>
        </authorList>
    </citation>
    <scope>NUCLEOTIDE SEQUENCE</scope>
    <source>
        <strain evidence="1">Huo1</strain>
        <tissue evidence="1">Leaf</tissue>
    </source>
</reference>